<dbReference type="OrthoDB" id="2614246at2"/>
<dbReference type="InterPro" id="IPR014875">
    <property type="entry name" value="Mor_transcription_activator"/>
</dbReference>
<dbReference type="EMBL" id="QXWZ01000022">
    <property type="protein sequence ID" value="NBI79631.1"/>
    <property type="molecule type" value="Genomic_DNA"/>
</dbReference>
<evidence type="ECO:0000313" key="2">
    <source>
        <dbReference type="EMBL" id="NBI79631.1"/>
    </source>
</evidence>
<dbReference type="PANTHER" id="PTHR37812">
    <property type="entry name" value="MU-LIKE PROPHAGE FLUMU PROTEIN C"/>
    <property type="match status" value="1"/>
</dbReference>
<dbReference type="Pfam" id="PF08765">
    <property type="entry name" value="Mor"/>
    <property type="match status" value="1"/>
</dbReference>
<evidence type="ECO:0000313" key="3">
    <source>
        <dbReference type="Proteomes" id="UP000446348"/>
    </source>
</evidence>
<sequence length="91" mass="10556">MEDILQRLKYEDLNQEQQGFADLVGLDVFKMLVRKCGGTYLYIPKEDNITRPTRNAMIKAEFNGSNFRELAKKYQLSEVQIRSIVAPKNKS</sequence>
<dbReference type="RefSeq" id="WP_160210364.1">
    <property type="nucleotide sequence ID" value="NZ_QXWZ01000022.1"/>
</dbReference>
<dbReference type="PANTHER" id="PTHR37812:SF1">
    <property type="entry name" value="MU-LIKE PROPHAGE FLUMU PROTEIN C"/>
    <property type="match status" value="1"/>
</dbReference>
<dbReference type="SUPFAM" id="SSF46689">
    <property type="entry name" value="Homeodomain-like"/>
    <property type="match status" value="1"/>
</dbReference>
<gene>
    <name evidence="2" type="ORF">D3Z39_12280</name>
</gene>
<keyword evidence="2" id="KW-0238">DNA-binding</keyword>
<accession>A0A845RLI7</accession>
<dbReference type="Proteomes" id="UP000446348">
    <property type="component" value="Unassembled WGS sequence"/>
</dbReference>
<name>A0A845RLI7_9FIRM</name>
<feature type="domain" description="Mor transcription activator" evidence="1">
    <location>
        <begin position="17"/>
        <end position="88"/>
    </location>
</feature>
<protein>
    <submittedName>
        <fullName evidence="2">DNA-binding protein</fullName>
    </submittedName>
</protein>
<dbReference type="GO" id="GO:0003677">
    <property type="term" value="F:DNA binding"/>
    <property type="evidence" value="ECO:0007669"/>
    <property type="project" value="UniProtKB-KW"/>
</dbReference>
<dbReference type="InterPro" id="IPR009057">
    <property type="entry name" value="Homeodomain-like_sf"/>
</dbReference>
<reference evidence="2 3" key="1">
    <citation type="submission" date="2018-08" db="EMBL/GenBank/DDBJ databases">
        <title>Murine metabolic-syndrome-specific gut microbial biobank.</title>
        <authorList>
            <person name="Liu C."/>
        </authorList>
    </citation>
    <scope>NUCLEOTIDE SEQUENCE [LARGE SCALE GENOMIC DNA]</scope>
    <source>
        <strain evidence="2 3">X69</strain>
    </source>
</reference>
<evidence type="ECO:0000259" key="1">
    <source>
        <dbReference type="Pfam" id="PF08765"/>
    </source>
</evidence>
<dbReference type="InterPro" id="IPR052411">
    <property type="entry name" value="c-mor_Regulatory_Protein"/>
</dbReference>
<comment type="caution">
    <text evidence="2">The sequence shown here is derived from an EMBL/GenBank/DDBJ whole genome shotgun (WGS) entry which is preliminary data.</text>
</comment>
<organism evidence="2 3">
    <name type="scientific">Anaerotruncus colihominis</name>
    <dbReference type="NCBI Taxonomy" id="169435"/>
    <lineage>
        <taxon>Bacteria</taxon>
        <taxon>Bacillati</taxon>
        <taxon>Bacillota</taxon>
        <taxon>Clostridia</taxon>
        <taxon>Eubacteriales</taxon>
        <taxon>Oscillospiraceae</taxon>
        <taxon>Anaerotruncus</taxon>
    </lineage>
</organism>
<proteinExistence type="predicted"/>
<dbReference type="AlphaFoldDB" id="A0A845RLI7"/>
<dbReference type="Gene3D" id="1.10.10.60">
    <property type="entry name" value="Homeodomain-like"/>
    <property type="match status" value="1"/>
</dbReference>